<feature type="region of interest" description="Disordered" evidence="4">
    <location>
        <begin position="1"/>
        <end position="40"/>
    </location>
</feature>
<accession>A0A8J1Y852</accession>
<dbReference type="Pfam" id="PF00868">
    <property type="entry name" value="Transglut_N"/>
    <property type="match status" value="1"/>
</dbReference>
<dbReference type="InterPro" id="IPR036985">
    <property type="entry name" value="Transglutaminase-like_sf"/>
</dbReference>
<dbReference type="SUPFAM" id="SSF54001">
    <property type="entry name" value="Cysteine proteinases"/>
    <property type="match status" value="1"/>
</dbReference>
<dbReference type="FunFam" id="2.60.40.10:FF:000090">
    <property type="entry name" value="Protein-glutamine gamma-glutamyltransferase 2"/>
    <property type="match status" value="1"/>
</dbReference>
<protein>
    <submittedName>
        <fullName evidence="5">Uncharacterized protein</fullName>
    </submittedName>
</protein>
<evidence type="ECO:0000256" key="3">
    <source>
        <dbReference type="PIRSR" id="PIRSR000459-2"/>
    </source>
</evidence>
<evidence type="ECO:0000313" key="5">
    <source>
        <dbReference type="EMBL" id="CAH1780198.1"/>
    </source>
</evidence>
<feature type="binding site" evidence="3">
    <location>
        <position position="513"/>
    </location>
    <ligand>
        <name>Ca(2+)</name>
        <dbReference type="ChEBI" id="CHEBI:29108"/>
    </ligand>
</feature>
<proteinExistence type="inferred from homology"/>
<dbReference type="PANTHER" id="PTHR11590">
    <property type="entry name" value="PROTEIN-GLUTAMINE GAMMA-GLUTAMYLTRANSFERASE"/>
    <property type="match status" value="1"/>
</dbReference>
<dbReference type="InterPro" id="IPR038765">
    <property type="entry name" value="Papain-like_cys_pep_sf"/>
</dbReference>
<dbReference type="InterPro" id="IPR013783">
    <property type="entry name" value="Ig-like_fold"/>
</dbReference>
<feature type="active site" evidence="2">
    <location>
        <position position="424"/>
    </location>
</feature>
<dbReference type="InterPro" id="IPR002931">
    <property type="entry name" value="Transglutaminase-like"/>
</dbReference>
<dbReference type="Gene3D" id="3.90.260.10">
    <property type="entry name" value="Transglutaminase-like"/>
    <property type="match status" value="1"/>
</dbReference>
<dbReference type="SUPFAM" id="SSF81296">
    <property type="entry name" value="E set domains"/>
    <property type="match status" value="1"/>
</dbReference>
<dbReference type="GO" id="GO:0046872">
    <property type="term" value="F:metal ion binding"/>
    <property type="evidence" value="ECO:0007669"/>
    <property type="project" value="UniProtKB-KW"/>
</dbReference>
<reference evidence="5" key="1">
    <citation type="submission" date="2022-03" db="EMBL/GenBank/DDBJ databases">
        <authorList>
            <person name="Martin C."/>
        </authorList>
    </citation>
    <scope>NUCLEOTIDE SEQUENCE</scope>
</reference>
<dbReference type="Proteomes" id="UP000749559">
    <property type="component" value="Unassembled WGS sequence"/>
</dbReference>
<feature type="active site" evidence="2">
    <location>
        <position position="343"/>
    </location>
</feature>
<dbReference type="PANTHER" id="PTHR11590:SF40">
    <property type="entry name" value="HEMOCYTE PROTEIN-GLUTAMINE GAMMA-GLUTAMYLTRANSFERASE-LIKE PROTEIN"/>
    <property type="match status" value="1"/>
</dbReference>
<dbReference type="FunFam" id="3.90.260.10:FF:000002">
    <property type="entry name" value="Erythrocyte membrane protein band 4.2"/>
    <property type="match status" value="1"/>
</dbReference>
<keyword evidence="3" id="KW-0106">Calcium</keyword>
<dbReference type="InterPro" id="IPR036238">
    <property type="entry name" value="Transglutaminase_C_sf"/>
</dbReference>
<gene>
    <name evidence="5" type="ORF">OFUS_LOCUS6922</name>
</gene>
<feature type="active site" evidence="2">
    <location>
        <position position="401"/>
    </location>
</feature>
<feature type="binding site" evidence="3">
    <location>
        <position position="464"/>
    </location>
    <ligand>
        <name>Ca(2+)</name>
        <dbReference type="ChEBI" id="CHEBI:29108"/>
    </ligand>
</feature>
<dbReference type="AlphaFoldDB" id="A0A8J1Y852"/>
<dbReference type="InterPro" id="IPR050779">
    <property type="entry name" value="Transglutaminase"/>
</dbReference>
<evidence type="ECO:0000256" key="2">
    <source>
        <dbReference type="PIRSR" id="PIRSR000459-1"/>
    </source>
</evidence>
<keyword evidence="6" id="KW-1185">Reference proteome</keyword>
<name>A0A8J1Y852_OWEFU</name>
<dbReference type="SMART" id="SM00460">
    <property type="entry name" value="TGc"/>
    <property type="match status" value="1"/>
</dbReference>
<evidence type="ECO:0000256" key="1">
    <source>
        <dbReference type="ARBA" id="ARBA00005968"/>
    </source>
</evidence>
<dbReference type="Pfam" id="PF00927">
    <property type="entry name" value="Transglut_C"/>
    <property type="match status" value="2"/>
</dbReference>
<sequence>MGRRRRSTTSASSSPPKKRRTRSSTSRALRDKLLGPDQSGRRLAVSDEDFNTRNKVLAADFVLADIQLEPSEVDFNVDANRKEHHTDEYEEETLIVRRGQAFDVNVTFNRAYNADTDSVTIQFTTGNRPQENKGTVIRLSLLEKDSGDFEEWRAVLNKTQNDDKELNISIIPSAEAIVGRYHMFIETSMLNDDGEKLLYRHEYEDDTVTVVFNPWCKDDQVYLGNEDERQEYVMNETGAIWCGSQHNFGGRPWNFGQFEDVCLEAALYLLDKAELADGARSNPVLICRVISAMANSMDDNGVLYGRWTEEWPKNCTLPWNWNGSVGIIEQYMKNKRSVRYGQCWVFSGLVTTLLRALGIPTRSVTNFESAHDTDASMTIDVHWGKNDEPIEDLNDSIWNFHVWNESWFRRPDLPEGYEGWQAHDATPQEVSEGVMRCGPAPLKAIKEGQVYLQYDAPFIFAEVNGDRVHWEVEEDGTMKPVYKEKDFVGRFISTKAVLSKERQDVTHLYKYPEGSEEERASVRRAHRYSSRRKHKVYDIPEPDVKFTLEVPNNAEIGKNFDLKVRMQNLVDEVRNVKLKLSSMVSFYTGVPAERIKTKEFNETVEGGSERVISLEIEAKDYINVLKPEASIQVYLRANVIENGRTFAKQDCFTLIKPTLIIQAPEKAVLREDFDVTVTFTNPLDVPLTGGEFVLEGAGILRPTTVHTKKSIAPGEEVSITKTMSSRKSGSRTIIVSFSSYELSEVEGTADVYVRYSA</sequence>
<comment type="similarity">
    <text evidence="1">Belongs to the transglutaminase superfamily. Transglutaminase family.</text>
</comment>
<dbReference type="InterPro" id="IPR014756">
    <property type="entry name" value="Ig_E-set"/>
</dbReference>
<dbReference type="EMBL" id="CAIIXF020000003">
    <property type="protein sequence ID" value="CAH1780198.1"/>
    <property type="molecule type" value="Genomic_DNA"/>
</dbReference>
<dbReference type="SUPFAM" id="SSF49309">
    <property type="entry name" value="Transglutaminase, two C-terminal domains"/>
    <property type="match status" value="2"/>
</dbReference>
<dbReference type="InterPro" id="IPR008958">
    <property type="entry name" value="Transglutaminase_C"/>
</dbReference>
<dbReference type="InterPro" id="IPR001102">
    <property type="entry name" value="Transglutaminase_N"/>
</dbReference>
<dbReference type="InterPro" id="IPR023608">
    <property type="entry name" value="Transglutaminase_animal"/>
</dbReference>
<dbReference type="Gene3D" id="2.60.40.10">
    <property type="entry name" value="Immunoglobulins"/>
    <property type="match status" value="3"/>
</dbReference>
<feature type="binding site" evidence="3">
    <location>
        <position position="518"/>
    </location>
    <ligand>
        <name>Ca(2+)</name>
        <dbReference type="ChEBI" id="CHEBI:29108"/>
    </ligand>
</feature>
<dbReference type="Pfam" id="PF01841">
    <property type="entry name" value="Transglut_core"/>
    <property type="match status" value="1"/>
</dbReference>
<organism evidence="5 6">
    <name type="scientific">Owenia fusiformis</name>
    <name type="common">Polychaete worm</name>
    <dbReference type="NCBI Taxonomy" id="6347"/>
    <lineage>
        <taxon>Eukaryota</taxon>
        <taxon>Metazoa</taxon>
        <taxon>Spiralia</taxon>
        <taxon>Lophotrochozoa</taxon>
        <taxon>Annelida</taxon>
        <taxon>Polychaeta</taxon>
        <taxon>Sedentaria</taxon>
        <taxon>Canalipalpata</taxon>
        <taxon>Sabellida</taxon>
        <taxon>Oweniida</taxon>
        <taxon>Oweniidae</taxon>
        <taxon>Owenia</taxon>
    </lineage>
</organism>
<dbReference type="OrthoDB" id="437511at2759"/>
<comment type="caution">
    <text evidence="5">The sequence shown here is derived from an EMBL/GenBank/DDBJ whole genome shotgun (WGS) entry which is preliminary data.</text>
</comment>
<keyword evidence="3" id="KW-0479">Metal-binding</keyword>
<evidence type="ECO:0000313" key="6">
    <source>
        <dbReference type="Proteomes" id="UP000749559"/>
    </source>
</evidence>
<evidence type="ECO:0000256" key="4">
    <source>
        <dbReference type="SAM" id="MobiDB-lite"/>
    </source>
</evidence>
<dbReference type="GO" id="GO:0003810">
    <property type="term" value="F:protein-glutamine gamma-glutamyltransferase activity"/>
    <property type="evidence" value="ECO:0007669"/>
    <property type="project" value="InterPro"/>
</dbReference>
<feature type="binding site" evidence="3">
    <location>
        <position position="466"/>
    </location>
    <ligand>
        <name>Ca(2+)</name>
        <dbReference type="ChEBI" id="CHEBI:29108"/>
    </ligand>
</feature>
<comment type="cofactor">
    <cofactor evidence="3">
        <name>Ca(2+)</name>
        <dbReference type="ChEBI" id="CHEBI:29108"/>
    </cofactor>
    <text evidence="3">Binds 1 Ca(2+) ion per subunit.</text>
</comment>
<dbReference type="PIRSF" id="PIRSF000459">
    <property type="entry name" value="TGM_EBP42"/>
    <property type="match status" value="1"/>
</dbReference>